<dbReference type="EMBL" id="JADIKE010000030">
    <property type="protein sequence ID" value="MBM7124978.1"/>
    <property type="molecule type" value="Genomic_DNA"/>
</dbReference>
<dbReference type="Pfam" id="PF04224">
    <property type="entry name" value="DUF417"/>
    <property type="match status" value="1"/>
</dbReference>
<keyword evidence="1" id="KW-0812">Transmembrane</keyword>
<feature type="transmembrane region" description="Helical" evidence="1">
    <location>
        <begin position="82"/>
        <end position="107"/>
    </location>
</feature>
<feature type="transmembrane region" description="Helical" evidence="1">
    <location>
        <begin position="119"/>
        <end position="142"/>
    </location>
</feature>
<organism evidence="2 3">
    <name type="scientific">Dyella flava</name>
    <dbReference type="NCBI Taxonomy" id="1920170"/>
    <lineage>
        <taxon>Bacteria</taxon>
        <taxon>Pseudomonadati</taxon>
        <taxon>Pseudomonadota</taxon>
        <taxon>Gammaproteobacteria</taxon>
        <taxon>Lysobacterales</taxon>
        <taxon>Rhodanobacteraceae</taxon>
        <taxon>Dyella</taxon>
    </lineage>
</organism>
<reference evidence="2" key="1">
    <citation type="submission" date="2020-10" db="EMBL/GenBank/DDBJ databases">
        <title>Phylogeny of dyella-like bacteria.</title>
        <authorList>
            <person name="Fu J."/>
        </authorList>
    </citation>
    <scope>NUCLEOTIDE SEQUENCE</scope>
    <source>
        <strain evidence="2">DHOC52</strain>
    </source>
</reference>
<evidence type="ECO:0000313" key="2">
    <source>
        <dbReference type="EMBL" id="MBM7124978.1"/>
    </source>
</evidence>
<accession>A0ABS2K2I0</accession>
<name>A0ABS2K2I0_9GAMM</name>
<comment type="caution">
    <text evidence="2">The sequence shown here is derived from an EMBL/GenBank/DDBJ whole genome shotgun (WGS) entry which is preliminary data.</text>
</comment>
<dbReference type="PANTHER" id="PTHR40106:SF1">
    <property type="entry name" value="INNER MEMBRANE PROTEIN RCLC"/>
    <property type="match status" value="1"/>
</dbReference>
<keyword evidence="1" id="KW-0472">Membrane</keyword>
<dbReference type="RefSeq" id="WP_204680504.1">
    <property type="nucleotide sequence ID" value="NZ_BSNR01000005.1"/>
</dbReference>
<dbReference type="InterPro" id="IPR007339">
    <property type="entry name" value="RclC-like"/>
</dbReference>
<feature type="transmembrane region" description="Helical" evidence="1">
    <location>
        <begin position="154"/>
        <end position="176"/>
    </location>
</feature>
<dbReference type="Proteomes" id="UP001430149">
    <property type="component" value="Unassembled WGS sequence"/>
</dbReference>
<evidence type="ECO:0000313" key="3">
    <source>
        <dbReference type="Proteomes" id="UP001430149"/>
    </source>
</evidence>
<keyword evidence="3" id="KW-1185">Reference proteome</keyword>
<feature type="transmembrane region" description="Helical" evidence="1">
    <location>
        <begin position="44"/>
        <end position="62"/>
    </location>
</feature>
<dbReference type="PANTHER" id="PTHR40106">
    <property type="entry name" value="INNER MEMBRANE PROTEIN RCLC"/>
    <property type="match status" value="1"/>
</dbReference>
<protein>
    <submittedName>
        <fullName evidence="2">DUF417 family protein</fullName>
    </submittedName>
</protein>
<sequence length="204" mass="22744">MSNVNLQKAGPTRLAATQAKPEAAGLLDEAVVRLSNTSLLRGNVGYHIVRAAMVFTFLIFGYQKWFNFEVHQIEPLIQHSPVVFWLIPAFGLRGAGFFLGTTEWLFGSLIFLGFWSRRAGILGALGSIVTFIGTVTIIPFLPDAWATEAGGFPLMHLPVAFLMKDILYLAVSFYLFQQDLKREASVVAPRIRRQQIVSIEDRKS</sequence>
<evidence type="ECO:0000256" key="1">
    <source>
        <dbReference type="SAM" id="Phobius"/>
    </source>
</evidence>
<gene>
    <name evidence="2" type="ORF">ISP19_06250</name>
</gene>
<keyword evidence="1" id="KW-1133">Transmembrane helix</keyword>
<proteinExistence type="predicted"/>